<dbReference type="CDD" id="cd17535">
    <property type="entry name" value="REC_NarL-like"/>
    <property type="match status" value="1"/>
</dbReference>
<evidence type="ECO:0000256" key="3">
    <source>
        <dbReference type="ARBA" id="ARBA00023125"/>
    </source>
</evidence>
<dbReference type="PROSITE" id="PS50110">
    <property type="entry name" value="RESPONSE_REGULATORY"/>
    <property type="match status" value="1"/>
</dbReference>
<evidence type="ECO:0000259" key="6">
    <source>
        <dbReference type="PROSITE" id="PS50043"/>
    </source>
</evidence>
<dbReference type="PANTHER" id="PTHR43214">
    <property type="entry name" value="TWO-COMPONENT RESPONSE REGULATOR"/>
    <property type="match status" value="1"/>
</dbReference>
<gene>
    <name evidence="8" type="ORF">SAMN02982929_03992</name>
    <name evidence="9" type="ORF">SAMN05216506_102587</name>
</gene>
<keyword evidence="2" id="KW-0805">Transcription regulation</keyword>
<dbReference type="PANTHER" id="PTHR43214:SF24">
    <property type="entry name" value="TRANSCRIPTIONAL REGULATORY PROTEIN NARL-RELATED"/>
    <property type="match status" value="1"/>
</dbReference>
<dbReference type="SMART" id="SM00421">
    <property type="entry name" value="HTH_LUXR"/>
    <property type="match status" value="1"/>
</dbReference>
<evidence type="ECO:0000256" key="5">
    <source>
        <dbReference type="PROSITE-ProRule" id="PRU00169"/>
    </source>
</evidence>
<dbReference type="InterPro" id="IPR000792">
    <property type="entry name" value="Tscrpt_reg_LuxR_C"/>
</dbReference>
<sequence>MIRVLIVDDDPLVRAGLTLMIDGAGGITVVGEAPDGETAITATNAHNPDVVLMDVRMPGIGGLQATKTLRARQKPPEIVVLTTFDADEIIVDALQAGASGFLLKDTPPPEIVEAIRKVAAGDPILSPTVTRKLMTKVTAGATRYEKARTAFTQLSDREHEVAIAVANGKTNAEIAADLLMSVATVKAHVSHTLTKLGLTNRTQIALLAHEADLV</sequence>
<organism evidence="8 11">
    <name type="scientific">Saccharopolyspora kobensis</name>
    <dbReference type="NCBI Taxonomy" id="146035"/>
    <lineage>
        <taxon>Bacteria</taxon>
        <taxon>Bacillati</taxon>
        <taxon>Actinomycetota</taxon>
        <taxon>Actinomycetes</taxon>
        <taxon>Pseudonocardiales</taxon>
        <taxon>Pseudonocardiaceae</taxon>
        <taxon>Saccharopolyspora</taxon>
    </lineage>
</organism>
<reference evidence="8" key="2">
    <citation type="submission" date="2016-10" db="EMBL/GenBank/DDBJ databases">
        <authorList>
            <person name="de Groot N.N."/>
        </authorList>
    </citation>
    <scope>NUCLEOTIDE SEQUENCE [LARGE SCALE GENOMIC DNA]</scope>
    <source>
        <strain evidence="8">ATCC 20501</strain>
    </source>
</reference>
<dbReference type="Proteomes" id="UP000236729">
    <property type="component" value="Unassembled WGS sequence"/>
</dbReference>
<dbReference type="Proteomes" id="UP000199690">
    <property type="component" value="Unassembled WGS sequence"/>
</dbReference>
<name>A0A1H6D502_9PSEU</name>
<accession>A0A1H6D502</accession>
<keyword evidence="4" id="KW-0804">Transcription</keyword>
<keyword evidence="10" id="KW-1185">Reference proteome</keyword>
<dbReference type="InterPro" id="IPR039420">
    <property type="entry name" value="WalR-like"/>
</dbReference>
<dbReference type="Pfam" id="PF00072">
    <property type="entry name" value="Response_reg"/>
    <property type="match status" value="1"/>
</dbReference>
<dbReference type="Pfam" id="PF00196">
    <property type="entry name" value="GerE"/>
    <property type="match status" value="1"/>
</dbReference>
<evidence type="ECO:0000313" key="8">
    <source>
        <dbReference type="EMBL" id="SEG80390.1"/>
    </source>
</evidence>
<dbReference type="CDD" id="cd06170">
    <property type="entry name" value="LuxR_C_like"/>
    <property type="match status" value="1"/>
</dbReference>
<dbReference type="PRINTS" id="PR00038">
    <property type="entry name" value="HTHLUXR"/>
</dbReference>
<evidence type="ECO:0000313" key="10">
    <source>
        <dbReference type="Proteomes" id="UP000199690"/>
    </source>
</evidence>
<dbReference type="InterPro" id="IPR011006">
    <property type="entry name" value="CheY-like_superfamily"/>
</dbReference>
<dbReference type="EMBL" id="FOME01000002">
    <property type="protein sequence ID" value="SFD11715.1"/>
    <property type="molecule type" value="Genomic_DNA"/>
</dbReference>
<feature type="domain" description="Response regulatory" evidence="7">
    <location>
        <begin position="3"/>
        <end position="119"/>
    </location>
</feature>
<evidence type="ECO:0000313" key="11">
    <source>
        <dbReference type="Proteomes" id="UP000236729"/>
    </source>
</evidence>
<dbReference type="GO" id="GO:0006355">
    <property type="term" value="P:regulation of DNA-templated transcription"/>
    <property type="evidence" value="ECO:0007669"/>
    <property type="project" value="InterPro"/>
</dbReference>
<dbReference type="Gene3D" id="3.40.50.2300">
    <property type="match status" value="1"/>
</dbReference>
<evidence type="ECO:0000256" key="4">
    <source>
        <dbReference type="ARBA" id="ARBA00023163"/>
    </source>
</evidence>
<dbReference type="GO" id="GO:0003677">
    <property type="term" value="F:DNA binding"/>
    <property type="evidence" value="ECO:0007669"/>
    <property type="project" value="UniProtKB-KW"/>
</dbReference>
<dbReference type="InterPro" id="IPR016032">
    <property type="entry name" value="Sig_transdc_resp-reg_C-effctor"/>
</dbReference>
<dbReference type="RefSeq" id="WP_309599285.1">
    <property type="nucleotide sequence ID" value="NZ_FNVB01000005.1"/>
</dbReference>
<dbReference type="SUPFAM" id="SSF46894">
    <property type="entry name" value="C-terminal effector domain of the bipartite response regulators"/>
    <property type="match status" value="1"/>
</dbReference>
<dbReference type="EMBL" id="FNVB01000005">
    <property type="protein sequence ID" value="SEG80390.1"/>
    <property type="molecule type" value="Genomic_DNA"/>
</dbReference>
<dbReference type="InterPro" id="IPR001789">
    <property type="entry name" value="Sig_transdc_resp-reg_receiver"/>
</dbReference>
<dbReference type="SUPFAM" id="SSF52172">
    <property type="entry name" value="CheY-like"/>
    <property type="match status" value="1"/>
</dbReference>
<dbReference type="GO" id="GO:0000160">
    <property type="term" value="P:phosphorelay signal transduction system"/>
    <property type="evidence" value="ECO:0007669"/>
    <property type="project" value="InterPro"/>
</dbReference>
<evidence type="ECO:0000313" key="9">
    <source>
        <dbReference type="EMBL" id="SFD11715.1"/>
    </source>
</evidence>
<feature type="modified residue" description="4-aspartylphosphate" evidence="5">
    <location>
        <position position="54"/>
    </location>
</feature>
<reference evidence="10 11" key="1">
    <citation type="submission" date="2016-10" db="EMBL/GenBank/DDBJ databases">
        <authorList>
            <person name="Varghese N."/>
            <person name="Submissions S."/>
        </authorList>
    </citation>
    <scope>NUCLEOTIDE SEQUENCE [LARGE SCALE GENOMIC DNA]</scope>
    <source>
        <strain evidence="11">ATCC 20501</strain>
        <strain evidence="9 10">CGMCC 4.3529</strain>
    </source>
</reference>
<evidence type="ECO:0000259" key="7">
    <source>
        <dbReference type="PROSITE" id="PS50110"/>
    </source>
</evidence>
<keyword evidence="1 5" id="KW-0597">Phosphoprotein</keyword>
<accession>A0A1I1PPQ5</accession>
<dbReference type="SMART" id="SM00448">
    <property type="entry name" value="REC"/>
    <property type="match status" value="1"/>
</dbReference>
<dbReference type="AlphaFoldDB" id="A0A1H6D502"/>
<evidence type="ECO:0000256" key="2">
    <source>
        <dbReference type="ARBA" id="ARBA00023015"/>
    </source>
</evidence>
<feature type="domain" description="HTH luxR-type" evidence="6">
    <location>
        <begin position="147"/>
        <end position="212"/>
    </location>
</feature>
<dbReference type="SMR" id="A0A1H6D502"/>
<protein>
    <submittedName>
        <fullName evidence="8">Two component transcriptional regulator, LuxR family</fullName>
    </submittedName>
</protein>
<dbReference type="PROSITE" id="PS50043">
    <property type="entry name" value="HTH_LUXR_2"/>
    <property type="match status" value="1"/>
</dbReference>
<dbReference type="InterPro" id="IPR058245">
    <property type="entry name" value="NreC/VraR/RcsB-like_REC"/>
</dbReference>
<proteinExistence type="predicted"/>
<evidence type="ECO:0000256" key="1">
    <source>
        <dbReference type="ARBA" id="ARBA00022553"/>
    </source>
</evidence>
<dbReference type="PROSITE" id="PS00622">
    <property type="entry name" value="HTH_LUXR_1"/>
    <property type="match status" value="1"/>
</dbReference>
<keyword evidence="3" id="KW-0238">DNA-binding</keyword>